<dbReference type="Proteomes" id="UP000011765">
    <property type="component" value="Chromosome"/>
</dbReference>
<dbReference type="OrthoDB" id="9799230at2"/>
<dbReference type="GO" id="GO:0043161">
    <property type="term" value="P:proteasome-mediated ubiquitin-dependent protein catabolic process"/>
    <property type="evidence" value="ECO:0007669"/>
    <property type="project" value="TreeGrafter"/>
</dbReference>
<dbReference type="InterPro" id="IPR050952">
    <property type="entry name" value="TRIM-NHL_E3_ligases"/>
</dbReference>
<keyword evidence="1" id="KW-0812">Transmembrane</keyword>
<dbReference type="GO" id="GO:0061630">
    <property type="term" value="F:ubiquitin protein ligase activity"/>
    <property type="evidence" value="ECO:0007669"/>
    <property type="project" value="TreeGrafter"/>
</dbReference>
<dbReference type="Gene3D" id="2.120.10.30">
    <property type="entry name" value="TolB, C-terminal domain"/>
    <property type="match status" value="1"/>
</dbReference>
<name>M1E6C2_9BACT</name>
<dbReference type="HOGENOM" id="CLU_534126_0_0_9"/>
<dbReference type="InterPro" id="IPR011042">
    <property type="entry name" value="6-blade_b-propeller_TolB-like"/>
</dbReference>
<keyword evidence="1" id="KW-0472">Membrane</keyword>
<evidence type="ECO:0000313" key="2">
    <source>
        <dbReference type="EMBL" id="AEE14093.1"/>
    </source>
</evidence>
<dbReference type="PANTHER" id="PTHR24104">
    <property type="entry name" value="E3 UBIQUITIN-PROTEIN LIGASE NHLRC1-RELATED"/>
    <property type="match status" value="1"/>
</dbReference>
<reference evidence="2 3" key="1">
    <citation type="submission" date="2011-04" db="EMBL/GenBank/DDBJ databases">
        <title>The complete genome of Thermodesulfobium narugense DSM 14796.</title>
        <authorList>
            <consortium name="US DOE Joint Genome Institute (JGI-PGF)"/>
            <person name="Lucas S."/>
            <person name="Han J."/>
            <person name="Lapidus A."/>
            <person name="Bruce D."/>
            <person name="Goodwin L."/>
            <person name="Pitluck S."/>
            <person name="Peters L."/>
            <person name="Kyrpides N."/>
            <person name="Mavromatis K."/>
            <person name="Pagani I."/>
            <person name="Ivanova N."/>
            <person name="Ovchinnikova G."/>
            <person name="Zhang X."/>
            <person name="Saunders L."/>
            <person name="Detter J.C."/>
            <person name="Tapia R."/>
            <person name="Han C."/>
            <person name="Land M."/>
            <person name="Hauser L."/>
            <person name="Markowitz V."/>
            <person name="Cheng J.-F."/>
            <person name="Hugenholtz P."/>
            <person name="Woyke T."/>
            <person name="Wu D."/>
            <person name="Spring S."/>
            <person name="Schroeder M."/>
            <person name="Brambilla E."/>
            <person name="Klenk H.-P."/>
            <person name="Eisen J.A."/>
        </authorList>
    </citation>
    <scope>NUCLEOTIDE SEQUENCE [LARGE SCALE GENOMIC DNA]</scope>
    <source>
        <strain evidence="2 3">DSM 14796</strain>
    </source>
</reference>
<dbReference type="AlphaFoldDB" id="M1E6C2"/>
<dbReference type="SUPFAM" id="SSF63829">
    <property type="entry name" value="Calcium-dependent phosphotriesterase"/>
    <property type="match status" value="1"/>
</dbReference>
<gene>
    <name evidence="2" type="ORF">Thena_0453</name>
</gene>
<evidence type="ECO:0000256" key="1">
    <source>
        <dbReference type="SAM" id="Phobius"/>
    </source>
</evidence>
<dbReference type="KEGG" id="tnr:Thena_0453"/>
<dbReference type="PANTHER" id="PTHR24104:SF25">
    <property type="entry name" value="PROTEIN LIN-41"/>
    <property type="match status" value="1"/>
</dbReference>
<keyword evidence="1" id="KW-1133">Transmembrane helix</keyword>
<dbReference type="GO" id="GO:0008270">
    <property type="term" value="F:zinc ion binding"/>
    <property type="evidence" value="ECO:0007669"/>
    <property type="project" value="UniProtKB-KW"/>
</dbReference>
<dbReference type="EMBL" id="CP002690">
    <property type="protein sequence ID" value="AEE14093.1"/>
    <property type="molecule type" value="Genomic_DNA"/>
</dbReference>
<dbReference type="STRING" id="747365.Thena_0453"/>
<dbReference type="eggNOG" id="COG3391">
    <property type="taxonomic scope" value="Bacteria"/>
</dbReference>
<organism evidence="2 3">
    <name type="scientific">Thermodesulfobium narugense DSM 14796</name>
    <dbReference type="NCBI Taxonomy" id="747365"/>
    <lineage>
        <taxon>Bacteria</taxon>
        <taxon>Pseudomonadati</taxon>
        <taxon>Thermodesulfobiota</taxon>
        <taxon>Thermodesulfobiia</taxon>
        <taxon>Thermodesulfobiales</taxon>
        <taxon>Thermodesulfobiaceae</taxon>
        <taxon>Thermodesulfobium</taxon>
    </lineage>
</organism>
<dbReference type="RefSeq" id="WP_013755821.1">
    <property type="nucleotide sequence ID" value="NC_015499.1"/>
</dbReference>
<sequence length="510" mass="56770">MKKYWSKILIIAVSFVIIISIIFVINFKPSKTLSNSSKISDDSNTYLFYKCNPNGELEFKNLYFYTQNEQDKKISTIESLQQAGYKNLGGPDELLIKDSRGFVTSTKTINLSCKIRDFTYNITVGAMTGNPNPVGQCGAFSSHWIEIEKGNSTILPKTVLQTCNSQSAISKITINSAGQIQVYKTNPYSQSGSANPMDTNKKRTIYVGQTPDAIATDNFGNIWVSNYQSQNIAKINQDGEVDLFNLKGSPTNIAVDSYGNVFVIVEDSIIKLTQEGKIIGTYKIADGLNYIFIDPQNNVWVDDWKDGKIFKLNENGNITKTYQASYGAYQIIMDKSNNLWVASSYGPLILLYPNGHIKECSQCCVNKITTANNTAWITTGKLLDNSIMLRHINANCEILPQSYKLNIQPTGIAIDNKDNIWISGNKKEGEGVLEEISESEMHVYLLGKFPGPLVIDKYNNIWVISGTNTVTEFYKLANNAQTKSSENPTSGLNPHLPIAIHHTFPENIGK</sequence>
<proteinExistence type="predicted"/>
<evidence type="ECO:0000313" key="3">
    <source>
        <dbReference type="Proteomes" id="UP000011765"/>
    </source>
</evidence>
<feature type="transmembrane region" description="Helical" evidence="1">
    <location>
        <begin position="7"/>
        <end position="27"/>
    </location>
</feature>
<accession>M1E6C2</accession>
<keyword evidence="3" id="KW-1185">Reference proteome</keyword>
<dbReference type="GO" id="GO:0000209">
    <property type="term" value="P:protein polyubiquitination"/>
    <property type="evidence" value="ECO:0007669"/>
    <property type="project" value="TreeGrafter"/>
</dbReference>
<protein>
    <recommendedName>
        <fullName evidence="4">NHL repeat containing protein</fullName>
    </recommendedName>
</protein>
<evidence type="ECO:0008006" key="4">
    <source>
        <dbReference type="Google" id="ProtNLM"/>
    </source>
</evidence>